<keyword evidence="3" id="KW-1185">Reference proteome</keyword>
<evidence type="ECO:0000313" key="3">
    <source>
        <dbReference type="Proteomes" id="UP000005777"/>
    </source>
</evidence>
<reference evidence="2 3" key="1">
    <citation type="submission" date="2012-01" db="EMBL/GenBank/DDBJ databases">
        <title>The Genome Sequence of Scardovia inopinata F0304.</title>
        <authorList>
            <consortium name="The Broad Institute Genome Sequencing Platform"/>
            <person name="Ward D."/>
            <person name="Earl A."/>
            <person name="Feldgarden M."/>
            <person name="Gevers D."/>
            <person name="Young S."/>
            <person name="Zeng Q."/>
            <person name="Koehrsen M."/>
            <person name="Alvarado L."/>
            <person name="Berlin A.M."/>
            <person name="Borenstein D."/>
            <person name="Chapman S.B."/>
            <person name="Chen Z."/>
            <person name="Engels R."/>
            <person name="Freedman E."/>
            <person name="Gellesch M."/>
            <person name="Goldberg J."/>
            <person name="Griggs A."/>
            <person name="Gujja S."/>
            <person name="Heilman E.R."/>
            <person name="Heiman D.I."/>
            <person name="Hepburn T.A."/>
            <person name="Howarth C."/>
            <person name="Jen D."/>
            <person name="Larson L."/>
            <person name="Mehta T."/>
            <person name="Park D."/>
            <person name="Pearson M."/>
            <person name="Richards J."/>
            <person name="Roberts A."/>
            <person name="Saif S."/>
            <person name="Shea T.D."/>
            <person name="Shenoy N."/>
            <person name="Sisk P."/>
            <person name="Stolte C."/>
            <person name="Sykes S.N."/>
            <person name="Walk T."/>
            <person name="White J."/>
            <person name="Yandava C."/>
            <person name="Izard J."/>
            <person name="Baranova O.V."/>
            <person name="Blanton J.M."/>
            <person name="Tanner A.C."/>
            <person name="Dewhirst F."/>
            <person name="Haas B."/>
            <person name="Nusbaum C."/>
            <person name="Birren B."/>
        </authorList>
    </citation>
    <scope>NUCLEOTIDE SEQUENCE [LARGE SCALE GENOMIC DNA]</scope>
    <source>
        <strain evidence="2 3">F0304</strain>
    </source>
</reference>
<dbReference type="eggNOG" id="COG2206">
    <property type="taxonomic scope" value="Bacteria"/>
</dbReference>
<accession>W5II35</accession>
<gene>
    <name evidence="2" type="ORF">HMPREF9020_00139</name>
</gene>
<proteinExistence type="predicted"/>
<sequence>MTETEFALEFEADPWRSRILDDLLPRLDLPDETINWALGLHKDQAPSPRAFYLIASHCAIVAFLAQELCQTDPAGNSLNARLAVAGSLIHDIGTYQLVDDPGSYAPGLTGKQAEEEGRKVTFHHNYIQHGILGYRYLLEVGADESLAAFARNHTGLGLSRKAVHDQGLDLPPDDYLPQTPEQEIVMYADKFNSKSDPLTFVSAENYQHRSARFGKDNEERWLQIVKKYGVPHIYSLADKYNLQVV</sequence>
<dbReference type="AlphaFoldDB" id="W5II35"/>
<dbReference type="Gene3D" id="1.10.3210.10">
    <property type="entry name" value="Hypothetical protein af1432"/>
    <property type="match status" value="1"/>
</dbReference>
<dbReference type="Proteomes" id="UP000005777">
    <property type="component" value="Unassembled WGS sequence"/>
</dbReference>
<dbReference type="InterPro" id="IPR003607">
    <property type="entry name" value="HD/PDEase_dom"/>
</dbReference>
<dbReference type="EMBL" id="ADCX01000002">
    <property type="protein sequence ID" value="EFG26520.1"/>
    <property type="molecule type" value="Genomic_DNA"/>
</dbReference>
<protein>
    <recommendedName>
        <fullName evidence="1">HD/PDEase domain-containing protein</fullName>
    </recommendedName>
</protein>
<dbReference type="HOGENOM" id="CLU_073842_0_0_11"/>
<dbReference type="Pfam" id="PF01966">
    <property type="entry name" value="HD"/>
    <property type="match status" value="1"/>
</dbReference>
<dbReference type="SUPFAM" id="SSF109604">
    <property type="entry name" value="HD-domain/PDEase-like"/>
    <property type="match status" value="1"/>
</dbReference>
<name>W5II35_SCAIO</name>
<dbReference type="SMART" id="SM00471">
    <property type="entry name" value="HDc"/>
    <property type="match status" value="1"/>
</dbReference>
<evidence type="ECO:0000313" key="2">
    <source>
        <dbReference type="EMBL" id="EFG26520.1"/>
    </source>
</evidence>
<evidence type="ECO:0000259" key="1">
    <source>
        <dbReference type="SMART" id="SM00471"/>
    </source>
</evidence>
<organism evidence="2 3">
    <name type="scientific">Scardovia inopinata F0304</name>
    <dbReference type="NCBI Taxonomy" id="641146"/>
    <lineage>
        <taxon>Bacteria</taxon>
        <taxon>Bacillati</taxon>
        <taxon>Actinomycetota</taxon>
        <taxon>Actinomycetes</taxon>
        <taxon>Bifidobacteriales</taxon>
        <taxon>Bifidobacteriaceae</taxon>
        <taxon>Scardovia</taxon>
    </lineage>
</organism>
<dbReference type="CDD" id="cd00077">
    <property type="entry name" value="HDc"/>
    <property type="match status" value="1"/>
</dbReference>
<feature type="domain" description="HD/PDEase" evidence="1">
    <location>
        <begin position="50"/>
        <end position="203"/>
    </location>
</feature>
<comment type="caution">
    <text evidence="2">The sequence shown here is derived from an EMBL/GenBank/DDBJ whole genome shotgun (WGS) entry which is preliminary data.</text>
</comment>
<dbReference type="InterPro" id="IPR006674">
    <property type="entry name" value="HD_domain"/>
</dbReference>